<evidence type="ECO:0000313" key="3">
    <source>
        <dbReference type="EMBL" id="GGL26673.1"/>
    </source>
</evidence>
<gene>
    <name evidence="3" type="ORF">GCM10009037_07920</name>
</gene>
<dbReference type="OrthoDB" id="162223at2157"/>
<dbReference type="AlphaFoldDB" id="A0A830F7E9"/>
<comment type="caution">
    <text evidence="3">The sequence shown here is derived from an EMBL/GenBank/DDBJ whole genome shotgun (WGS) entry which is preliminary data.</text>
</comment>
<organism evidence="3 4">
    <name type="scientific">Halarchaeum grantii</name>
    <dbReference type="NCBI Taxonomy" id="1193105"/>
    <lineage>
        <taxon>Archaea</taxon>
        <taxon>Methanobacteriati</taxon>
        <taxon>Methanobacteriota</taxon>
        <taxon>Stenosarchaea group</taxon>
        <taxon>Halobacteria</taxon>
        <taxon>Halobacteriales</taxon>
        <taxon>Halobacteriaceae</taxon>
    </lineage>
</organism>
<name>A0A830F7E9_9EURY</name>
<reference evidence="3 4" key="1">
    <citation type="journal article" date="2019" name="Int. J. Syst. Evol. Microbiol.">
        <title>The Global Catalogue of Microorganisms (GCM) 10K type strain sequencing project: providing services to taxonomists for standard genome sequencing and annotation.</title>
        <authorList>
            <consortium name="The Broad Institute Genomics Platform"/>
            <consortium name="The Broad Institute Genome Sequencing Center for Infectious Disease"/>
            <person name="Wu L."/>
            <person name="Ma J."/>
        </authorList>
    </citation>
    <scope>NUCLEOTIDE SEQUENCE [LARGE SCALE GENOMIC DNA]</scope>
    <source>
        <strain evidence="3 4">JCM 19585</strain>
    </source>
</reference>
<sequence length="269" mass="28381">MPARRTVVAVVAVALVVFAAVVGGAVVLFWNFTQPVEESYTHEYEYRASVTPNATLTNATLYLPVPAEANETRVGAAVVDPGSVPNASVTRDANLSYAVVDTSAGPMLAVTAARIPAKTRTVSDPTPLPTGDGPTTTADPAPVPGNHSVTDPYTVVVTLRTNHTIDTRSPVGDEPVLVPRRNAVEVSCDDPGAGDATCRHVESAVYADYDAPANASVEVFVSFTGSNWWFAGGWTGNEYHQYGSVELTGSHDGWTAVNVTERVGFGTYR</sequence>
<feature type="transmembrane region" description="Helical" evidence="2">
    <location>
        <begin position="7"/>
        <end position="30"/>
    </location>
</feature>
<evidence type="ECO:0000256" key="2">
    <source>
        <dbReference type="SAM" id="Phobius"/>
    </source>
</evidence>
<evidence type="ECO:0000313" key="4">
    <source>
        <dbReference type="Proteomes" id="UP000628840"/>
    </source>
</evidence>
<dbReference type="EMBL" id="BMPF01000001">
    <property type="protein sequence ID" value="GGL26673.1"/>
    <property type="molecule type" value="Genomic_DNA"/>
</dbReference>
<keyword evidence="2" id="KW-1133">Transmembrane helix</keyword>
<keyword evidence="2" id="KW-0472">Membrane</keyword>
<feature type="region of interest" description="Disordered" evidence="1">
    <location>
        <begin position="119"/>
        <end position="150"/>
    </location>
</feature>
<feature type="compositionally biased region" description="Low complexity" evidence="1">
    <location>
        <begin position="129"/>
        <end position="140"/>
    </location>
</feature>
<evidence type="ECO:0000256" key="1">
    <source>
        <dbReference type="SAM" id="MobiDB-lite"/>
    </source>
</evidence>
<dbReference type="RefSeq" id="WP_188879285.1">
    <property type="nucleotide sequence ID" value="NZ_BMPF01000001.1"/>
</dbReference>
<keyword evidence="2" id="KW-0812">Transmembrane</keyword>
<dbReference type="Proteomes" id="UP000628840">
    <property type="component" value="Unassembled WGS sequence"/>
</dbReference>
<keyword evidence="4" id="KW-1185">Reference proteome</keyword>
<proteinExistence type="predicted"/>
<accession>A0A830F7E9</accession>
<protein>
    <submittedName>
        <fullName evidence="3">Uncharacterized protein</fullName>
    </submittedName>
</protein>